<keyword evidence="2" id="KW-1185">Reference proteome</keyword>
<comment type="caution">
    <text evidence="1">The sequence shown here is derived from an EMBL/GenBank/DDBJ whole genome shotgun (WGS) entry which is preliminary data.</text>
</comment>
<gene>
    <name evidence="1" type="ORF">MTR66_11170</name>
</gene>
<protein>
    <recommendedName>
        <fullName evidence="3">DUF4261 domain-containing protein</fullName>
    </recommendedName>
</protein>
<name>A0ABT0BR75_9SPHN</name>
<dbReference type="Proteomes" id="UP001202281">
    <property type="component" value="Unassembled WGS sequence"/>
</dbReference>
<dbReference type="RefSeq" id="WP_243920949.1">
    <property type="nucleotide sequence ID" value="NZ_JALHLG010000013.1"/>
</dbReference>
<sequence length="267" mass="28039">MPISRVPAGEREAALLGSYREDATQTALVLLFREGLRPSADDMARLLDASDSGLSARISHRPEPSAGWLELLASGLTFDLQGLAPAAPMPHSPAVHLYGFGTSPANEVPLEAVTLDAAGHVSAGAALGPVLRTLFQIAANLAIWLPVEAVLWGAAGTMMEPRYFSSTVFNWLSGGAFPALGLTALVPASDGSVTSTGLSHFIGQDMQLEGLKGETQAEAVKLAIRMVDYLVRHGPLTQPHSIGEGAGALLAEPSMTGKRVWIWRAKA</sequence>
<proteinExistence type="predicted"/>
<reference evidence="1 2" key="1">
    <citation type="submission" date="2022-04" db="EMBL/GenBank/DDBJ databases">
        <title>Identification of a novel bacterium isolated from mangrove sediments.</title>
        <authorList>
            <person name="Pan X."/>
        </authorList>
    </citation>
    <scope>NUCLEOTIDE SEQUENCE [LARGE SCALE GENOMIC DNA]</scope>
    <source>
        <strain evidence="1 2">B2638</strain>
    </source>
</reference>
<accession>A0ABT0BR75</accession>
<dbReference type="EMBL" id="JALHLG010000013">
    <property type="protein sequence ID" value="MCJ2187368.1"/>
    <property type="molecule type" value="Genomic_DNA"/>
</dbReference>
<evidence type="ECO:0000313" key="2">
    <source>
        <dbReference type="Proteomes" id="UP001202281"/>
    </source>
</evidence>
<evidence type="ECO:0008006" key="3">
    <source>
        <dbReference type="Google" id="ProtNLM"/>
    </source>
</evidence>
<organism evidence="1 2">
    <name type="scientific">Novosphingobium beihaiensis</name>
    <dbReference type="NCBI Taxonomy" id="2930389"/>
    <lineage>
        <taxon>Bacteria</taxon>
        <taxon>Pseudomonadati</taxon>
        <taxon>Pseudomonadota</taxon>
        <taxon>Alphaproteobacteria</taxon>
        <taxon>Sphingomonadales</taxon>
        <taxon>Sphingomonadaceae</taxon>
        <taxon>Novosphingobium</taxon>
    </lineage>
</organism>
<evidence type="ECO:0000313" key="1">
    <source>
        <dbReference type="EMBL" id="MCJ2187368.1"/>
    </source>
</evidence>